<keyword evidence="1" id="KW-0812">Transmembrane</keyword>
<name>A0A7S4KJ98_GUITH</name>
<evidence type="ECO:0000313" key="3">
    <source>
        <dbReference type="EMBL" id="CAE2296695.1"/>
    </source>
</evidence>
<keyword evidence="1" id="KW-1133">Transmembrane helix</keyword>
<feature type="chain" id="PRO_5031259633" description="PSII 6.1 kDa protein" evidence="2">
    <location>
        <begin position="17"/>
        <end position="117"/>
    </location>
</feature>
<protein>
    <recommendedName>
        <fullName evidence="4">PSII 6.1 kDa protein</fullName>
    </recommendedName>
</protein>
<proteinExistence type="predicted"/>
<dbReference type="EMBL" id="HBKN01017521">
    <property type="protein sequence ID" value="CAE2296695.1"/>
    <property type="molecule type" value="Transcribed_RNA"/>
</dbReference>
<accession>A0A7S4KJ98</accession>
<dbReference type="AlphaFoldDB" id="A0A7S4KJ98"/>
<gene>
    <name evidence="3" type="ORF">GTHE00462_LOCUS13811</name>
</gene>
<sequence length="117" mass="12242">MLRAALLLALVAAAAAFTAPHSAGLRLRSATPAMSMKADSNIRIPEGVKKALAPAIAFAGAAAPAFAEGTGEALGVDDGKLLIPIIVVPLFVFLLFQGFAANQDNEDFFDTYAQRRR</sequence>
<evidence type="ECO:0000256" key="2">
    <source>
        <dbReference type="SAM" id="SignalP"/>
    </source>
</evidence>
<evidence type="ECO:0008006" key="4">
    <source>
        <dbReference type="Google" id="ProtNLM"/>
    </source>
</evidence>
<feature type="signal peptide" evidence="2">
    <location>
        <begin position="1"/>
        <end position="16"/>
    </location>
</feature>
<reference evidence="3" key="1">
    <citation type="submission" date="2021-01" db="EMBL/GenBank/DDBJ databases">
        <authorList>
            <person name="Corre E."/>
            <person name="Pelletier E."/>
            <person name="Niang G."/>
            <person name="Scheremetjew M."/>
            <person name="Finn R."/>
            <person name="Kale V."/>
            <person name="Holt S."/>
            <person name="Cochrane G."/>
            <person name="Meng A."/>
            <person name="Brown T."/>
            <person name="Cohen L."/>
        </authorList>
    </citation>
    <scope>NUCLEOTIDE SEQUENCE</scope>
    <source>
        <strain evidence="3">CCMP 2712</strain>
    </source>
</reference>
<dbReference type="CDD" id="cd23696">
    <property type="entry name" value="PsbW"/>
    <property type="match status" value="1"/>
</dbReference>
<evidence type="ECO:0000256" key="1">
    <source>
        <dbReference type="SAM" id="Phobius"/>
    </source>
</evidence>
<keyword evidence="1" id="KW-0472">Membrane</keyword>
<keyword evidence="2" id="KW-0732">Signal</keyword>
<feature type="transmembrane region" description="Helical" evidence="1">
    <location>
        <begin position="51"/>
        <end position="69"/>
    </location>
</feature>
<organism evidence="3">
    <name type="scientific">Guillardia theta</name>
    <name type="common">Cryptophyte</name>
    <name type="synonym">Cryptomonas phi</name>
    <dbReference type="NCBI Taxonomy" id="55529"/>
    <lineage>
        <taxon>Eukaryota</taxon>
        <taxon>Cryptophyceae</taxon>
        <taxon>Pyrenomonadales</taxon>
        <taxon>Geminigeraceae</taxon>
        <taxon>Guillardia</taxon>
    </lineage>
</organism>
<feature type="transmembrane region" description="Helical" evidence="1">
    <location>
        <begin position="81"/>
        <end position="100"/>
    </location>
</feature>